<organism evidence="2">
    <name type="scientific">Myoviridae sp. ctJfU3</name>
    <dbReference type="NCBI Taxonomy" id="2826638"/>
    <lineage>
        <taxon>Viruses</taxon>
        <taxon>Duplodnaviria</taxon>
        <taxon>Heunggongvirae</taxon>
        <taxon>Uroviricota</taxon>
        <taxon>Caudoviricetes</taxon>
    </lineage>
</organism>
<evidence type="ECO:0000313" key="2">
    <source>
        <dbReference type="EMBL" id="DAD83846.1"/>
    </source>
</evidence>
<evidence type="ECO:0000256" key="1">
    <source>
        <dbReference type="SAM" id="MobiDB-lite"/>
    </source>
</evidence>
<sequence length="198" mass="21665">MDRIILGSADVYIKDFDGSKVPAVADICKSENLMAYISGGASVEYKPSFYTAKDDTGKKSKTIVTEEEVTLKTGIMTFDGNKFKYLCDTARVTEDKSKKRRTVKIGGIANRQGTRYVICLHHKDPVDGDIWMMIVGNNKAGFTISFEKDKETVVDEEITALPMDDEGTLLIYEEEMQESEVAGEASVTPGGPKPASGA</sequence>
<feature type="region of interest" description="Disordered" evidence="1">
    <location>
        <begin position="178"/>
        <end position="198"/>
    </location>
</feature>
<name>A0A8S5MNJ6_9CAUD</name>
<protein>
    <submittedName>
        <fullName evidence="2">Uncharacterized protein</fullName>
    </submittedName>
</protein>
<dbReference type="EMBL" id="BK014944">
    <property type="protein sequence ID" value="DAD83846.1"/>
    <property type="molecule type" value="Genomic_DNA"/>
</dbReference>
<accession>A0A8S5MNJ6</accession>
<reference evidence="2" key="1">
    <citation type="journal article" date="2021" name="Proc. Natl. Acad. Sci. U.S.A.">
        <title>A Catalog of Tens of Thousands of Viruses from Human Metagenomes Reveals Hidden Associations with Chronic Diseases.</title>
        <authorList>
            <person name="Tisza M.J."/>
            <person name="Buck C.B."/>
        </authorList>
    </citation>
    <scope>NUCLEOTIDE SEQUENCE</scope>
    <source>
        <strain evidence="2">CtJfU3</strain>
    </source>
</reference>
<proteinExistence type="predicted"/>